<dbReference type="Pfam" id="PF01584">
    <property type="entry name" value="CheW"/>
    <property type="match status" value="1"/>
</dbReference>
<dbReference type="InterPro" id="IPR002545">
    <property type="entry name" value="CheW-lke_dom"/>
</dbReference>
<keyword evidence="8" id="KW-1185">Reference proteome</keyword>
<accession>A0A6I6D9X6</accession>
<evidence type="ECO:0000256" key="3">
    <source>
        <dbReference type="ARBA" id="ARBA00022490"/>
    </source>
</evidence>
<dbReference type="KEGG" id="salq:SYNTR_1142"/>
<dbReference type="SUPFAM" id="SSF50341">
    <property type="entry name" value="CheW-like"/>
    <property type="match status" value="1"/>
</dbReference>
<dbReference type="FunFam" id="2.40.50.180:FF:000002">
    <property type="entry name" value="Chemotaxis protein CheW"/>
    <property type="match status" value="1"/>
</dbReference>
<dbReference type="GO" id="GO:0007165">
    <property type="term" value="P:signal transduction"/>
    <property type="evidence" value="ECO:0007669"/>
    <property type="project" value="InterPro"/>
</dbReference>
<dbReference type="AlphaFoldDB" id="A0A6I6D9X6"/>
<reference evidence="8" key="1">
    <citation type="journal article" date="2019" name="Microbiology">
        <title>Complete Genome Sequence of an Uncultured Bacterium of the Candidate Phylum Bipolaricaulota.</title>
        <authorList>
            <person name="Kadnikov V.V."/>
            <person name="Mardanov A.V."/>
            <person name="Beletsky A.V."/>
            <person name="Frank Y.A."/>
            <person name="Karnachuk O.V."/>
            <person name="Ravin N.V."/>
        </authorList>
    </citation>
    <scope>NUCLEOTIDE SEQUENCE [LARGE SCALE GENOMIC DNA]</scope>
</reference>
<sequence length="156" mass="17393">MSQQELQVVVFTLFIEEDQIEFGVPIESVQEINRLLAITKIPEAPEFVEGIVNLRGNIIPIIDLKKRFFITESAQTEQSRIIVCDLEGTYIGIIVDAVSEVLKLPADSIENTNDVISSISSDYIAGISKIGDRLIVLLELENVFSKLEKSELIEVS</sequence>
<evidence type="ECO:0000313" key="6">
    <source>
        <dbReference type="EMBL" id="QGT99575.1"/>
    </source>
</evidence>
<dbReference type="PROSITE" id="PS50851">
    <property type="entry name" value="CHEW"/>
    <property type="match status" value="1"/>
</dbReference>
<keyword evidence="3" id="KW-0963">Cytoplasm</keyword>
<dbReference type="Proteomes" id="UP000426444">
    <property type="component" value="Chromosome"/>
</dbReference>
<dbReference type="Gene3D" id="2.40.50.180">
    <property type="entry name" value="CheA-289, Domain 4"/>
    <property type="match status" value="1"/>
</dbReference>
<evidence type="ECO:0000259" key="5">
    <source>
        <dbReference type="PROSITE" id="PS50851"/>
    </source>
</evidence>
<comment type="subcellular location">
    <subcellularLocation>
        <location evidence="1">Cytoplasm</location>
    </subcellularLocation>
</comment>
<dbReference type="InterPro" id="IPR039315">
    <property type="entry name" value="CheW"/>
</dbReference>
<feature type="domain" description="CheW-like" evidence="5">
    <location>
        <begin position="5"/>
        <end position="149"/>
    </location>
</feature>
<name>A0A6I6D9X6_9FIRM</name>
<dbReference type="RefSeq" id="WP_156203456.1">
    <property type="nucleotide sequence ID" value="NZ_CP046457.1"/>
</dbReference>
<dbReference type="EMBL" id="CP046457">
    <property type="protein sequence ID" value="QGT99735.1"/>
    <property type="molecule type" value="Genomic_DNA"/>
</dbReference>
<dbReference type="PANTHER" id="PTHR22617">
    <property type="entry name" value="CHEMOTAXIS SENSOR HISTIDINE KINASE-RELATED"/>
    <property type="match status" value="1"/>
</dbReference>
<evidence type="ECO:0000256" key="1">
    <source>
        <dbReference type="ARBA" id="ARBA00004496"/>
    </source>
</evidence>
<protein>
    <recommendedName>
        <fullName evidence="2">Chemotaxis protein CheW</fullName>
    </recommendedName>
</protein>
<dbReference type="GO" id="GO:0005829">
    <property type="term" value="C:cytosol"/>
    <property type="evidence" value="ECO:0007669"/>
    <property type="project" value="TreeGrafter"/>
</dbReference>
<dbReference type="InterPro" id="IPR036061">
    <property type="entry name" value="CheW-like_dom_sf"/>
</dbReference>
<dbReference type="Gene3D" id="2.30.30.40">
    <property type="entry name" value="SH3 Domains"/>
    <property type="match status" value="1"/>
</dbReference>
<dbReference type="PANTHER" id="PTHR22617:SF23">
    <property type="entry name" value="CHEMOTAXIS PROTEIN CHEW"/>
    <property type="match status" value="1"/>
</dbReference>
<gene>
    <name evidence="6" type="ORF">SYNTR_0982</name>
    <name evidence="7" type="ORF">SYNTR_1142</name>
</gene>
<proteinExistence type="predicted"/>
<evidence type="ECO:0000256" key="4">
    <source>
        <dbReference type="ARBA" id="ARBA00022500"/>
    </source>
</evidence>
<keyword evidence="4" id="KW-0145">Chemotaxis</keyword>
<evidence type="ECO:0000313" key="7">
    <source>
        <dbReference type="EMBL" id="QGT99735.1"/>
    </source>
</evidence>
<dbReference type="GO" id="GO:0006935">
    <property type="term" value="P:chemotaxis"/>
    <property type="evidence" value="ECO:0007669"/>
    <property type="project" value="UniProtKB-KW"/>
</dbReference>
<dbReference type="EMBL" id="CP046457">
    <property type="protein sequence ID" value="QGT99575.1"/>
    <property type="molecule type" value="Genomic_DNA"/>
</dbReference>
<dbReference type="SMART" id="SM00260">
    <property type="entry name" value="CheW"/>
    <property type="match status" value="1"/>
</dbReference>
<dbReference type="OrthoDB" id="9794382at2"/>
<evidence type="ECO:0000313" key="8">
    <source>
        <dbReference type="Proteomes" id="UP000426444"/>
    </source>
</evidence>
<dbReference type="KEGG" id="salq:SYNTR_0982"/>
<evidence type="ECO:0000256" key="2">
    <source>
        <dbReference type="ARBA" id="ARBA00021483"/>
    </source>
</evidence>
<organism evidence="6 8">
    <name type="scientific">Candidatus Syntrophocurvum alkaliphilum</name>
    <dbReference type="NCBI Taxonomy" id="2293317"/>
    <lineage>
        <taxon>Bacteria</taxon>
        <taxon>Bacillati</taxon>
        <taxon>Bacillota</taxon>
        <taxon>Clostridia</taxon>
        <taxon>Eubacteriales</taxon>
        <taxon>Syntrophomonadaceae</taxon>
        <taxon>Candidatus Syntrophocurvum</taxon>
    </lineage>
</organism>
<reference evidence="6" key="2">
    <citation type="journal article" date="2019" name="Microbiology (Mosc.)">
        <title>Complete Genome Sequence of an Uncultured Bacterium of the Candidate Phylum Bipolaricaulota.</title>
        <authorList>
            <person name="Kadnikov V.V."/>
            <person name="Mardanov A.V."/>
            <person name="Beletsky A.V."/>
            <person name="Frank Y.A."/>
            <person name="Karnachuk O.V."/>
            <person name="Ravin N.V."/>
        </authorList>
    </citation>
    <scope>NUCLEOTIDE SEQUENCE</scope>
    <source>
        <strain evidence="6">B</strain>
    </source>
</reference>